<sequence length="321" mass="35637">MTKVCEGKNSELEIRSFYTIQDSGSCQESLDQGGSTFKVNGNRVKLYHEQHFDREAEVYFLRDASDHHGTIKDHLVEDNSKWNAYALLQPCRDRELITGWCVCTPALLQKVRTHPCLTPKSAYAPSGLKPTLCVFKHAAALYQSLILQFSHSQTLFLFSTNSNTPPTPLLSSLFIIIHHLLQIVSKGKAPAGASPTGPRMGKKGKKVVQTPPIRASARLAVLKARTSQAPPPTSSTLSISQPAVKTPIFIDLTKDSESEGKSKEENPERKLVNTLRKMIRLRELDSDDSSLEFPSSTSSSSEEDDILGNYPGFWDYDDLDD</sequence>
<evidence type="ECO:0000313" key="3">
    <source>
        <dbReference type="Proteomes" id="UP001341840"/>
    </source>
</evidence>
<evidence type="ECO:0000256" key="1">
    <source>
        <dbReference type="SAM" id="MobiDB-lite"/>
    </source>
</evidence>
<name>A0ABU6RWK0_9FABA</name>
<reference evidence="2 3" key="1">
    <citation type="journal article" date="2023" name="Plants (Basel)">
        <title>Bridging the Gap: Combining Genomics and Transcriptomics Approaches to Understand Stylosanthes scabra, an Orphan Legume from the Brazilian Caatinga.</title>
        <authorList>
            <person name="Ferreira-Neto J.R.C."/>
            <person name="da Silva M.D."/>
            <person name="Binneck E."/>
            <person name="de Melo N.F."/>
            <person name="da Silva R.H."/>
            <person name="de Melo A.L.T.M."/>
            <person name="Pandolfi V."/>
            <person name="Bustamante F.O."/>
            <person name="Brasileiro-Vidal A.C."/>
            <person name="Benko-Iseppon A.M."/>
        </authorList>
    </citation>
    <scope>NUCLEOTIDE SEQUENCE [LARGE SCALE GENOMIC DNA]</scope>
    <source>
        <tissue evidence="2">Leaves</tissue>
    </source>
</reference>
<evidence type="ECO:0000313" key="2">
    <source>
        <dbReference type="EMBL" id="MED6128387.1"/>
    </source>
</evidence>
<protein>
    <submittedName>
        <fullName evidence="2">Uncharacterized protein</fullName>
    </submittedName>
</protein>
<keyword evidence="3" id="KW-1185">Reference proteome</keyword>
<feature type="compositionally biased region" description="Low complexity" evidence="1">
    <location>
        <begin position="291"/>
        <end position="300"/>
    </location>
</feature>
<dbReference type="Proteomes" id="UP001341840">
    <property type="component" value="Unassembled WGS sequence"/>
</dbReference>
<accession>A0ABU6RWK0</accession>
<organism evidence="2 3">
    <name type="scientific">Stylosanthes scabra</name>
    <dbReference type="NCBI Taxonomy" id="79078"/>
    <lineage>
        <taxon>Eukaryota</taxon>
        <taxon>Viridiplantae</taxon>
        <taxon>Streptophyta</taxon>
        <taxon>Embryophyta</taxon>
        <taxon>Tracheophyta</taxon>
        <taxon>Spermatophyta</taxon>
        <taxon>Magnoliopsida</taxon>
        <taxon>eudicotyledons</taxon>
        <taxon>Gunneridae</taxon>
        <taxon>Pentapetalae</taxon>
        <taxon>rosids</taxon>
        <taxon>fabids</taxon>
        <taxon>Fabales</taxon>
        <taxon>Fabaceae</taxon>
        <taxon>Papilionoideae</taxon>
        <taxon>50 kb inversion clade</taxon>
        <taxon>dalbergioids sensu lato</taxon>
        <taxon>Dalbergieae</taxon>
        <taxon>Pterocarpus clade</taxon>
        <taxon>Stylosanthes</taxon>
    </lineage>
</organism>
<gene>
    <name evidence="2" type="ORF">PIB30_097268</name>
</gene>
<feature type="region of interest" description="Disordered" evidence="1">
    <location>
        <begin position="189"/>
        <end position="208"/>
    </location>
</feature>
<proteinExistence type="predicted"/>
<dbReference type="EMBL" id="JASCZI010032585">
    <property type="protein sequence ID" value="MED6128387.1"/>
    <property type="molecule type" value="Genomic_DNA"/>
</dbReference>
<comment type="caution">
    <text evidence="2">The sequence shown here is derived from an EMBL/GenBank/DDBJ whole genome shotgun (WGS) entry which is preliminary data.</text>
</comment>
<feature type="region of interest" description="Disordered" evidence="1">
    <location>
        <begin position="283"/>
        <end position="321"/>
    </location>
</feature>